<dbReference type="InterPro" id="IPR001031">
    <property type="entry name" value="Thioesterase"/>
</dbReference>
<organism evidence="3 4">
    <name type="scientific">Aquimarina addita</name>
    <dbReference type="NCBI Taxonomy" id="870485"/>
    <lineage>
        <taxon>Bacteria</taxon>
        <taxon>Pseudomonadati</taxon>
        <taxon>Bacteroidota</taxon>
        <taxon>Flavobacteriia</taxon>
        <taxon>Flavobacteriales</taxon>
        <taxon>Flavobacteriaceae</taxon>
        <taxon>Aquimarina</taxon>
    </lineage>
</organism>
<evidence type="ECO:0000313" key="4">
    <source>
        <dbReference type="Proteomes" id="UP001500459"/>
    </source>
</evidence>
<keyword evidence="4" id="KW-1185">Reference proteome</keyword>
<sequence length="255" mass="29477">MDNKLYKIKIIALPFAGGNKQSYRDIEKLKPRNLEWITLELPGRGARFKEKLLDDLILMVNDLFSQIIMHIPKGDYIIYGHSMGTLLGYELVKKLIINNLPLPNCLFFTGRGSPETNSSEKTSTLPNPLFWKKIREIGGLTDEILECQELLDLYYPILKNDFKAIENYKYKKMNFQFPIPIHVCLGKDEVGTGNKKTSISEVENWGKETVFPVEPEFLNGDHFFIFKHPQLIMQKLCKAHESSKNLNLRSKKIKI</sequence>
<dbReference type="Proteomes" id="UP001500459">
    <property type="component" value="Unassembled WGS sequence"/>
</dbReference>
<comment type="caution">
    <text evidence="3">The sequence shown here is derived from an EMBL/GenBank/DDBJ whole genome shotgun (WGS) entry which is preliminary data.</text>
</comment>
<dbReference type="EMBL" id="BAABCW010000012">
    <property type="protein sequence ID" value="GAA3512779.1"/>
    <property type="molecule type" value="Genomic_DNA"/>
</dbReference>
<dbReference type="InterPro" id="IPR012223">
    <property type="entry name" value="TEII"/>
</dbReference>
<dbReference type="RefSeq" id="WP_344928498.1">
    <property type="nucleotide sequence ID" value="NZ_BAABCW010000012.1"/>
</dbReference>
<dbReference type="PANTHER" id="PTHR11487:SF0">
    <property type="entry name" value="S-ACYL FATTY ACID SYNTHASE THIOESTERASE, MEDIUM CHAIN"/>
    <property type="match status" value="1"/>
</dbReference>
<name>A0ABP6UMB9_9FLAO</name>
<proteinExistence type="inferred from homology"/>
<feature type="domain" description="Thioesterase" evidence="2">
    <location>
        <begin position="9"/>
        <end position="232"/>
    </location>
</feature>
<comment type="similarity">
    <text evidence="1">Belongs to the thioesterase family.</text>
</comment>
<reference evidence="4" key="1">
    <citation type="journal article" date="2019" name="Int. J. Syst. Evol. Microbiol.">
        <title>The Global Catalogue of Microorganisms (GCM) 10K type strain sequencing project: providing services to taxonomists for standard genome sequencing and annotation.</title>
        <authorList>
            <consortium name="The Broad Institute Genomics Platform"/>
            <consortium name="The Broad Institute Genome Sequencing Center for Infectious Disease"/>
            <person name="Wu L."/>
            <person name="Ma J."/>
        </authorList>
    </citation>
    <scope>NUCLEOTIDE SEQUENCE [LARGE SCALE GENOMIC DNA]</scope>
    <source>
        <strain evidence="4">JCM 17106</strain>
    </source>
</reference>
<protein>
    <submittedName>
        <fullName evidence="3">Mutanobactin A biosynthesis thioesterase MubT</fullName>
    </submittedName>
</protein>
<accession>A0ABP6UMB9</accession>
<dbReference type="InterPro" id="IPR029058">
    <property type="entry name" value="AB_hydrolase_fold"/>
</dbReference>
<evidence type="ECO:0000313" key="3">
    <source>
        <dbReference type="EMBL" id="GAA3512779.1"/>
    </source>
</evidence>
<evidence type="ECO:0000259" key="2">
    <source>
        <dbReference type="Pfam" id="PF00975"/>
    </source>
</evidence>
<dbReference type="SUPFAM" id="SSF53474">
    <property type="entry name" value="alpha/beta-Hydrolases"/>
    <property type="match status" value="1"/>
</dbReference>
<evidence type="ECO:0000256" key="1">
    <source>
        <dbReference type="ARBA" id="ARBA00007169"/>
    </source>
</evidence>
<dbReference type="PANTHER" id="PTHR11487">
    <property type="entry name" value="THIOESTERASE"/>
    <property type="match status" value="1"/>
</dbReference>
<dbReference type="Pfam" id="PF00975">
    <property type="entry name" value="Thioesterase"/>
    <property type="match status" value="1"/>
</dbReference>
<dbReference type="Gene3D" id="3.40.50.1820">
    <property type="entry name" value="alpha/beta hydrolase"/>
    <property type="match status" value="1"/>
</dbReference>
<gene>
    <name evidence="3" type="primary">mubT</name>
    <name evidence="3" type="ORF">GCM10022393_28220</name>
</gene>